<dbReference type="EMBL" id="FOYW01000001">
    <property type="protein sequence ID" value="SFR47779.1"/>
    <property type="molecule type" value="Genomic_DNA"/>
</dbReference>
<organism evidence="2 3">
    <name type="scientific">Marinobacter daqiaonensis</name>
    <dbReference type="NCBI Taxonomy" id="650891"/>
    <lineage>
        <taxon>Bacteria</taxon>
        <taxon>Pseudomonadati</taxon>
        <taxon>Pseudomonadota</taxon>
        <taxon>Gammaproteobacteria</taxon>
        <taxon>Pseudomonadales</taxon>
        <taxon>Marinobacteraceae</taxon>
        <taxon>Marinobacter</taxon>
    </lineage>
</organism>
<dbReference type="Proteomes" id="UP000198644">
    <property type="component" value="Unassembled WGS sequence"/>
</dbReference>
<evidence type="ECO:0000256" key="1">
    <source>
        <dbReference type="SAM" id="Phobius"/>
    </source>
</evidence>
<feature type="transmembrane region" description="Helical" evidence="1">
    <location>
        <begin position="15"/>
        <end position="35"/>
    </location>
</feature>
<dbReference type="AlphaFoldDB" id="A0A1I6H003"/>
<keyword evidence="1" id="KW-1133">Transmembrane helix</keyword>
<sequence>MRLEPPLNKPGPPAWQLFIIAFVLLGGAVALMLWAHTLDHTRTVIGSPGMFPHQGPITSVREIGGEKVKANLIAKDVILGDVEIDQMIGERVFLISDHGQTVPAILFGELTVRQHDRSVTLEAGDRVRIYGVIRMLRSIEELVDERAVSADQAHKLRDHDVYISAFRVAPLPIRERVQIPRVISAVSQFEVFDPEALQAREVVLDRVKVLDVLGDHTFLVGDEGTSVPVTLFGEMTRRQAEGVTSIRTGQVVRIYGVIRLLRSRQEIEDLLMVSPDMAARLRDNALFVSALRVVPLEPPS</sequence>
<accession>A0A1I6H003</accession>
<reference evidence="2 3" key="1">
    <citation type="submission" date="2016-10" db="EMBL/GenBank/DDBJ databases">
        <authorList>
            <person name="de Groot N.N."/>
        </authorList>
    </citation>
    <scope>NUCLEOTIDE SEQUENCE [LARGE SCALE GENOMIC DNA]</scope>
    <source>
        <strain evidence="2 3">CGMCC 1.9167</strain>
    </source>
</reference>
<proteinExistence type="predicted"/>
<evidence type="ECO:0000313" key="3">
    <source>
        <dbReference type="Proteomes" id="UP000198644"/>
    </source>
</evidence>
<dbReference type="STRING" id="650891.SAMN05216203_0658"/>
<keyword evidence="3" id="KW-1185">Reference proteome</keyword>
<gene>
    <name evidence="2" type="ORF">SAMN05216203_0658</name>
</gene>
<keyword evidence="1" id="KW-0812">Transmembrane</keyword>
<protein>
    <submittedName>
        <fullName evidence="2">Uncharacterized protein</fullName>
    </submittedName>
</protein>
<name>A0A1I6H003_9GAMM</name>
<keyword evidence="1" id="KW-0472">Membrane</keyword>
<evidence type="ECO:0000313" key="2">
    <source>
        <dbReference type="EMBL" id="SFR47779.1"/>
    </source>
</evidence>